<protein>
    <submittedName>
        <fullName evidence="2">Uncharacterized protein</fullName>
    </submittedName>
</protein>
<comment type="caution">
    <text evidence="2">The sequence shown here is derived from an EMBL/GenBank/DDBJ whole genome shotgun (WGS) entry which is preliminary data.</text>
</comment>
<accession>A0A2P2GKK0</accession>
<keyword evidence="3" id="KW-1185">Reference proteome</keyword>
<feature type="compositionally biased region" description="Pro residues" evidence="1">
    <location>
        <begin position="389"/>
        <end position="398"/>
    </location>
</feature>
<dbReference type="Proteomes" id="UP000265325">
    <property type="component" value="Unassembled WGS sequence"/>
</dbReference>
<feature type="region of interest" description="Disordered" evidence="1">
    <location>
        <begin position="381"/>
        <end position="404"/>
    </location>
</feature>
<feature type="region of interest" description="Disordered" evidence="1">
    <location>
        <begin position="133"/>
        <end position="260"/>
    </location>
</feature>
<organism evidence="2 3">
    <name type="scientific">Streptomyces showdoensis</name>
    <dbReference type="NCBI Taxonomy" id="68268"/>
    <lineage>
        <taxon>Bacteria</taxon>
        <taxon>Bacillati</taxon>
        <taxon>Actinomycetota</taxon>
        <taxon>Actinomycetes</taxon>
        <taxon>Kitasatosporales</taxon>
        <taxon>Streptomycetaceae</taxon>
        <taxon>Streptomyces</taxon>
    </lineage>
</organism>
<evidence type="ECO:0000256" key="1">
    <source>
        <dbReference type="SAM" id="MobiDB-lite"/>
    </source>
</evidence>
<dbReference type="EMBL" id="LAQS01000030">
    <property type="protein sequence ID" value="KKZ72041.1"/>
    <property type="molecule type" value="Genomic_DNA"/>
</dbReference>
<dbReference type="AlphaFoldDB" id="A0A2P2GKK0"/>
<dbReference type="RefSeq" id="WP_046909203.1">
    <property type="nucleotide sequence ID" value="NZ_BAAAXG010000009.1"/>
</dbReference>
<proteinExistence type="predicted"/>
<gene>
    <name evidence="2" type="ORF">VO63_19825</name>
</gene>
<name>A0A2P2GKK0_STREW</name>
<reference evidence="2 3" key="1">
    <citation type="submission" date="2015-05" db="EMBL/GenBank/DDBJ databases">
        <title>Draft Genome assembly of Streptomyces showdoensis.</title>
        <authorList>
            <person name="Thapa K.K."/>
            <person name="Metsa-Ketela M."/>
        </authorList>
    </citation>
    <scope>NUCLEOTIDE SEQUENCE [LARGE SCALE GENOMIC DNA]</scope>
    <source>
        <strain evidence="2 3">ATCC 15227</strain>
    </source>
</reference>
<evidence type="ECO:0000313" key="2">
    <source>
        <dbReference type="EMBL" id="KKZ72041.1"/>
    </source>
</evidence>
<dbReference type="OrthoDB" id="3349669at2"/>
<sequence>MRKRASRPNRFAAVENTAIDALPSVLATGLLTKLIRARDGEDVTVEGLCKTHVEGREALTKAMRMLVEKAFVVKFKLQRAASEMVEEDGELVAKRGGSWYTTFSVDSFAFTAEDVSAMLAEIYDGGNVKSHRIEPEHLDPNKNGAGWSRPGAGIPSVGATRENAEPWPEGDSRPTYGSPTVGPPTVGHPAAHIRKKTVLSETKSEDGMPLSGRSPVDGRSPSSTGSRAAGDEGGSAASGKTQRSPSTKKAAAGGKRHSRAERATVEQVLAFLPPELPVDQVRLPVVADAILSAMAADGRSVEEMGQRILYRWLHHGFAEKVAAGQLRNPVGTVVALVRPLRRGDKYACADAGCENGRVKVTGVEEDCRLCAVRIADWKAAQQRNRPPSGEKPPVPPQRAPVAPSKPLLEDCTGPYCTRSVRAGRALCDDCQEKQEAAAAGADLVGQWDMEDARRAEQQAAAVQVDAEDARLRAEFAAQNPGLAAYSSDAPF</sequence>
<evidence type="ECO:0000313" key="3">
    <source>
        <dbReference type="Proteomes" id="UP000265325"/>
    </source>
</evidence>